<protein>
    <recommendedName>
        <fullName evidence="4">Dioxygenase</fullName>
    </recommendedName>
</protein>
<feature type="compositionally biased region" description="Low complexity" evidence="1">
    <location>
        <begin position="58"/>
        <end position="70"/>
    </location>
</feature>
<keyword evidence="3" id="KW-1185">Reference proteome</keyword>
<evidence type="ECO:0000313" key="2">
    <source>
        <dbReference type="EMBL" id="SHM53782.1"/>
    </source>
</evidence>
<accession>A0A1M7JL68</accession>
<evidence type="ECO:0008006" key="4">
    <source>
        <dbReference type="Google" id="ProtNLM"/>
    </source>
</evidence>
<dbReference type="PANTHER" id="PTHR34315:SF1">
    <property type="entry name" value="INTRADIOL RING-CLEAVAGE DIOXYGENASES DOMAIN-CONTAINING PROTEIN-RELATED"/>
    <property type="match status" value="1"/>
</dbReference>
<dbReference type="STRING" id="134849.SAMN05443668_101838"/>
<dbReference type="AlphaFoldDB" id="A0A1M7JL68"/>
<gene>
    <name evidence="2" type="ORF">SAMN05443668_101838</name>
</gene>
<feature type="region of interest" description="Disordered" evidence="1">
    <location>
        <begin position="41"/>
        <end position="77"/>
    </location>
</feature>
<dbReference type="EMBL" id="FRCS01000001">
    <property type="protein sequence ID" value="SHM53782.1"/>
    <property type="molecule type" value="Genomic_DNA"/>
</dbReference>
<evidence type="ECO:0000256" key="1">
    <source>
        <dbReference type="SAM" id="MobiDB-lite"/>
    </source>
</evidence>
<organism evidence="2 3">
    <name type="scientific">Cryptosporangium aurantiacum</name>
    <dbReference type="NCBI Taxonomy" id="134849"/>
    <lineage>
        <taxon>Bacteria</taxon>
        <taxon>Bacillati</taxon>
        <taxon>Actinomycetota</taxon>
        <taxon>Actinomycetes</taxon>
        <taxon>Cryptosporangiales</taxon>
        <taxon>Cryptosporangiaceae</taxon>
        <taxon>Cryptosporangium</taxon>
    </lineage>
</organism>
<reference evidence="2 3" key="1">
    <citation type="submission" date="2016-11" db="EMBL/GenBank/DDBJ databases">
        <authorList>
            <person name="Jaros S."/>
            <person name="Januszkiewicz K."/>
            <person name="Wedrychowicz H."/>
        </authorList>
    </citation>
    <scope>NUCLEOTIDE SEQUENCE [LARGE SCALE GENOMIC DNA]</scope>
    <source>
        <strain evidence="2 3">DSM 46144</strain>
    </source>
</reference>
<dbReference type="PANTHER" id="PTHR34315">
    <property type="match status" value="1"/>
</dbReference>
<proteinExistence type="predicted"/>
<dbReference type="InterPro" id="IPR015889">
    <property type="entry name" value="Intradiol_dOase_core"/>
</dbReference>
<sequence length="77" mass="7772">MTYLRGYQVTDASGKVTFTTIVPGWYSPRVAHIHLKVHQGGSAGKTADGYDGTIGIDPSATSSTGAGAPPSGAPSPP</sequence>
<dbReference type="Proteomes" id="UP000184440">
    <property type="component" value="Unassembled WGS sequence"/>
</dbReference>
<evidence type="ECO:0000313" key="3">
    <source>
        <dbReference type="Proteomes" id="UP000184440"/>
    </source>
</evidence>
<name>A0A1M7JL68_9ACTN</name>
<dbReference type="Gene3D" id="2.60.130.10">
    <property type="entry name" value="Aromatic compound dioxygenase"/>
    <property type="match status" value="1"/>
</dbReference>
<dbReference type="RefSeq" id="WP_073251503.1">
    <property type="nucleotide sequence ID" value="NZ_FRCS01000001.1"/>
</dbReference>
<dbReference type="SUPFAM" id="SSF49482">
    <property type="entry name" value="Aromatic compound dioxygenase"/>
    <property type="match status" value="1"/>
</dbReference>
<dbReference type="GO" id="GO:0016702">
    <property type="term" value="F:oxidoreductase activity, acting on single donors with incorporation of molecular oxygen, incorporation of two atoms of oxygen"/>
    <property type="evidence" value="ECO:0007669"/>
    <property type="project" value="InterPro"/>
</dbReference>
<dbReference type="GO" id="GO:0005506">
    <property type="term" value="F:iron ion binding"/>
    <property type="evidence" value="ECO:0007669"/>
    <property type="project" value="InterPro"/>
</dbReference>